<evidence type="ECO:0000313" key="1">
    <source>
        <dbReference type="EMBL" id="HHS52914.1"/>
    </source>
</evidence>
<accession>A0A7C6EBH3</accession>
<dbReference type="AlphaFoldDB" id="A0A7C6EBH3"/>
<organism evidence="1">
    <name type="scientific">candidate division WOR-3 bacterium</name>
    <dbReference type="NCBI Taxonomy" id="2052148"/>
    <lineage>
        <taxon>Bacteria</taxon>
        <taxon>Bacteria division WOR-3</taxon>
    </lineage>
</organism>
<dbReference type="EMBL" id="DTLI01000207">
    <property type="protein sequence ID" value="HHS52914.1"/>
    <property type="molecule type" value="Genomic_DNA"/>
</dbReference>
<evidence type="ECO:0008006" key="2">
    <source>
        <dbReference type="Google" id="ProtNLM"/>
    </source>
</evidence>
<gene>
    <name evidence="1" type="ORF">ENW73_08695</name>
</gene>
<comment type="caution">
    <text evidence="1">The sequence shown here is derived from an EMBL/GenBank/DDBJ whole genome shotgun (WGS) entry which is preliminary data.</text>
</comment>
<reference evidence="1" key="1">
    <citation type="journal article" date="2020" name="mSystems">
        <title>Genome- and Community-Level Interaction Insights into Carbon Utilization and Element Cycling Functions of Hydrothermarchaeota in Hydrothermal Sediment.</title>
        <authorList>
            <person name="Zhou Z."/>
            <person name="Liu Y."/>
            <person name="Xu W."/>
            <person name="Pan J."/>
            <person name="Luo Z.H."/>
            <person name="Li M."/>
        </authorList>
    </citation>
    <scope>NUCLEOTIDE SEQUENCE [LARGE SCALE GENOMIC DNA]</scope>
    <source>
        <strain evidence="1">SpSt-876</strain>
    </source>
</reference>
<dbReference type="SUPFAM" id="SSF56091">
    <property type="entry name" value="DNA ligase/mRNA capping enzyme, catalytic domain"/>
    <property type="match status" value="1"/>
</dbReference>
<dbReference type="Gene3D" id="3.30.470.30">
    <property type="entry name" value="DNA ligase/mRNA capping enzyme"/>
    <property type="match status" value="1"/>
</dbReference>
<protein>
    <recommendedName>
        <fullName evidence="2">ATP-dependent DNA ligase family profile domain-containing protein</fullName>
    </recommendedName>
</protein>
<sequence length="70" mass="8361">MRRLKQEFLAPVWLMQPIPYFGEKLGSGWVYEPKIDGWRLQIIKFPNSEVELWGRRLEKNQTGLLICLRS</sequence>
<name>A0A7C6EBH3_UNCW3</name>
<proteinExistence type="predicted"/>